<dbReference type="RefSeq" id="WP_204042700.1">
    <property type="nucleotide sequence ID" value="NZ_BOOA01000035.1"/>
</dbReference>
<proteinExistence type="predicted"/>
<sequence length="297" mass="32107">MAETMTSPTELRERLTLLTALTADLAPDAHRPLIHSLNMLVDIAAQLPVAALDLSDYTATRADAMIYVQSMETARLAGEPFQEYGGELQGRLALLAGILGRALDTAEPPQEDAPASGPCIGCGTRDGVAQHLNEPDQPDKVVWRCDDCDPCTCRKGDQHLCPVHTYPVEDVPERWPMSTQTSMPAALAVRVATLLDGAKVKDCEPVITVPESRPHALVTCLLDEFWHAMPYTTQDQLTHQALQHWGLALHAAGLGVDVWSGNGRGYEALIVADCEDIEAEGAWAAKVLFEQNPGGGR</sequence>
<evidence type="ECO:0000313" key="2">
    <source>
        <dbReference type="Proteomes" id="UP000640052"/>
    </source>
</evidence>
<name>A0A919QC79_9ACTN</name>
<evidence type="ECO:0000313" key="1">
    <source>
        <dbReference type="EMBL" id="GIH26003.1"/>
    </source>
</evidence>
<keyword evidence="2" id="KW-1185">Reference proteome</keyword>
<reference evidence="1" key="1">
    <citation type="submission" date="2021-01" db="EMBL/GenBank/DDBJ databases">
        <title>Whole genome shotgun sequence of Acrocarpospora phusangensis NBRC 108782.</title>
        <authorList>
            <person name="Komaki H."/>
            <person name="Tamura T."/>
        </authorList>
    </citation>
    <scope>NUCLEOTIDE SEQUENCE</scope>
    <source>
        <strain evidence="1">NBRC 108782</strain>
    </source>
</reference>
<dbReference type="Proteomes" id="UP000640052">
    <property type="component" value="Unassembled WGS sequence"/>
</dbReference>
<dbReference type="AlphaFoldDB" id="A0A919QC79"/>
<gene>
    <name evidence="1" type="ORF">Aph01nite_43130</name>
</gene>
<accession>A0A919QC79</accession>
<organism evidence="1 2">
    <name type="scientific">Acrocarpospora phusangensis</name>
    <dbReference type="NCBI Taxonomy" id="1070424"/>
    <lineage>
        <taxon>Bacteria</taxon>
        <taxon>Bacillati</taxon>
        <taxon>Actinomycetota</taxon>
        <taxon>Actinomycetes</taxon>
        <taxon>Streptosporangiales</taxon>
        <taxon>Streptosporangiaceae</taxon>
        <taxon>Acrocarpospora</taxon>
    </lineage>
</organism>
<comment type="caution">
    <text evidence="1">The sequence shown here is derived from an EMBL/GenBank/DDBJ whole genome shotgun (WGS) entry which is preliminary data.</text>
</comment>
<dbReference type="EMBL" id="BOOA01000035">
    <property type="protein sequence ID" value="GIH26003.1"/>
    <property type="molecule type" value="Genomic_DNA"/>
</dbReference>
<protein>
    <submittedName>
        <fullName evidence="1">Uncharacterized protein</fullName>
    </submittedName>
</protein>